<accession>A0A1E7JXM7</accession>
<dbReference type="EMBL" id="LJGU01000141">
    <property type="protein sequence ID" value="OEU96406.1"/>
    <property type="molecule type" value="Genomic_DNA"/>
</dbReference>
<feature type="region of interest" description="Disordered" evidence="1">
    <location>
        <begin position="1"/>
        <end position="64"/>
    </location>
</feature>
<sequence length="64" mass="6296">DAGAADAVLAPAPGGPPAPRTVRAAYGNAVSYRSRNAGHGEGEGPLSSPGTVRPSRDHSRSSAS</sequence>
<organism evidence="2 3">
    <name type="scientific">Streptomyces oceani</name>
    <dbReference type="NCBI Taxonomy" id="1075402"/>
    <lineage>
        <taxon>Bacteria</taxon>
        <taxon>Bacillati</taxon>
        <taxon>Actinomycetota</taxon>
        <taxon>Actinomycetes</taxon>
        <taxon>Kitasatosporales</taxon>
        <taxon>Streptomycetaceae</taxon>
        <taxon>Streptomyces</taxon>
    </lineage>
</organism>
<feature type="compositionally biased region" description="Basic and acidic residues" evidence="1">
    <location>
        <begin position="54"/>
        <end position="64"/>
    </location>
</feature>
<evidence type="ECO:0000313" key="3">
    <source>
        <dbReference type="Proteomes" id="UP000176101"/>
    </source>
</evidence>
<dbReference type="Proteomes" id="UP000176101">
    <property type="component" value="Unassembled WGS sequence"/>
</dbReference>
<proteinExistence type="predicted"/>
<reference evidence="2 3" key="1">
    <citation type="journal article" date="2016" name="Front. Microbiol.">
        <title>Comparative Genomics Analysis of Streptomyces Species Reveals Their Adaptation to the Marine Environment and Their Diversity at the Genomic Level.</title>
        <authorList>
            <person name="Tian X."/>
            <person name="Zhang Z."/>
            <person name="Yang T."/>
            <person name="Chen M."/>
            <person name="Li J."/>
            <person name="Chen F."/>
            <person name="Yang J."/>
            <person name="Li W."/>
            <person name="Zhang B."/>
            <person name="Zhang Z."/>
            <person name="Wu J."/>
            <person name="Zhang C."/>
            <person name="Long L."/>
            <person name="Xiao J."/>
        </authorList>
    </citation>
    <scope>NUCLEOTIDE SEQUENCE [LARGE SCALE GENOMIC DNA]</scope>
    <source>
        <strain evidence="2 3">SCSIO 02100</strain>
    </source>
</reference>
<keyword evidence="3" id="KW-1185">Reference proteome</keyword>
<evidence type="ECO:0000313" key="2">
    <source>
        <dbReference type="EMBL" id="OEU96406.1"/>
    </source>
</evidence>
<comment type="caution">
    <text evidence="2">The sequence shown here is derived from an EMBL/GenBank/DDBJ whole genome shotgun (WGS) entry which is preliminary data.</text>
</comment>
<feature type="compositionally biased region" description="Low complexity" evidence="1">
    <location>
        <begin position="1"/>
        <end position="12"/>
    </location>
</feature>
<dbReference type="AlphaFoldDB" id="A0A1E7JXM7"/>
<feature type="non-terminal residue" evidence="2">
    <location>
        <position position="1"/>
    </location>
</feature>
<name>A0A1E7JXM7_9ACTN</name>
<gene>
    <name evidence="2" type="ORF">AN216_20700</name>
</gene>
<protein>
    <submittedName>
        <fullName evidence="2">Uncharacterized protein</fullName>
    </submittedName>
</protein>
<evidence type="ECO:0000256" key="1">
    <source>
        <dbReference type="SAM" id="MobiDB-lite"/>
    </source>
</evidence>